<feature type="compositionally biased region" description="Acidic residues" evidence="1">
    <location>
        <begin position="405"/>
        <end position="415"/>
    </location>
</feature>
<protein>
    <recommendedName>
        <fullName evidence="2">J domain-containing protein</fullName>
    </recommendedName>
</protein>
<evidence type="ECO:0000313" key="4">
    <source>
        <dbReference type="Proteomes" id="UP001392437"/>
    </source>
</evidence>
<dbReference type="Gene3D" id="1.10.287.110">
    <property type="entry name" value="DnaJ domain"/>
    <property type="match status" value="1"/>
</dbReference>
<dbReference type="PANTHER" id="PTHR43948:SF10">
    <property type="entry name" value="MRJ, ISOFORM E"/>
    <property type="match status" value="1"/>
</dbReference>
<dbReference type="InterPro" id="IPR001623">
    <property type="entry name" value="DnaJ_domain"/>
</dbReference>
<feature type="region of interest" description="Disordered" evidence="1">
    <location>
        <begin position="326"/>
        <end position="354"/>
    </location>
</feature>
<feature type="compositionally biased region" description="Polar residues" evidence="1">
    <location>
        <begin position="180"/>
        <end position="197"/>
    </location>
</feature>
<feature type="domain" description="J" evidence="2">
    <location>
        <begin position="14"/>
        <end position="107"/>
    </location>
</feature>
<feature type="region of interest" description="Disordered" evidence="1">
    <location>
        <begin position="74"/>
        <end position="255"/>
    </location>
</feature>
<reference evidence="3 4" key="1">
    <citation type="submission" date="2023-01" db="EMBL/GenBank/DDBJ databases">
        <title>Analysis of 21 Apiospora genomes using comparative genomics revels a genus with tremendous synthesis potential of carbohydrate active enzymes and secondary metabolites.</title>
        <authorList>
            <person name="Sorensen T."/>
        </authorList>
    </citation>
    <scope>NUCLEOTIDE SEQUENCE [LARGE SCALE GENOMIC DNA]</scope>
    <source>
        <strain evidence="3 4">CBS 117206</strain>
    </source>
</reference>
<dbReference type="Pfam" id="PF00226">
    <property type="entry name" value="DnaJ"/>
    <property type="match status" value="1"/>
</dbReference>
<dbReference type="SUPFAM" id="SSF46565">
    <property type="entry name" value="Chaperone J-domain"/>
    <property type="match status" value="1"/>
</dbReference>
<feature type="compositionally biased region" description="Gly residues" evidence="1">
    <location>
        <begin position="117"/>
        <end position="128"/>
    </location>
</feature>
<evidence type="ECO:0000259" key="2">
    <source>
        <dbReference type="PROSITE" id="PS50076"/>
    </source>
</evidence>
<sequence>MTQAGFRERPSLKDCYRILGLAPGAAEKEIRAAFRKLSFRHHPDRAGETQANNDKFAEIREAYEDVLDYIAEPKRGRWVPPPPGKPAPKDGGYPDAGPSRGGYGRRGFSGSPPPGSEYGGRGGFGGRGYSFMDDPEFEEWFDEASQFTSRAKGRFSRESNDSRRPRGGFGSHGCPPGGNDNFSRSMPRGQWSNFSQPGNPPGRHEDYNSFSGGGSGENRRGGRARRNSYGGYGGDYGGDYDNGVSSSIPSRDDPAGVMQWSLRKAHGRLAPLPGKFAKMRDWWNRVGACGELSARQRGLGDERFDRAELHLAKVLSRVTEAMDAVRKHQQQQDRRPDANWYSKMSGSHNQKTKMDKWTRTAMQLGRDSEALMGELVSLEISAAHDDVVGFLTALGEIGLSGGSDLDGDSSEDYVSSEESSAEYSSSSESY</sequence>
<feature type="compositionally biased region" description="Basic and acidic residues" evidence="1">
    <location>
        <begin position="326"/>
        <end position="337"/>
    </location>
</feature>
<evidence type="ECO:0000313" key="3">
    <source>
        <dbReference type="EMBL" id="KAK8092513.1"/>
    </source>
</evidence>
<feature type="compositionally biased region" description="Acidic residues" evidence="1">
    <location>
        <begin position="133"/>
        <end position="142"/>
    </location>
</feature>
<dbReference type="SMART" id="SM00271">
    <property type="entry name" value="DnaJ"/>
    <property type="match status" value="1"/>
</dbReference>
<keyword evidence="4" id="KW-1185">Reference proteome</keyword>
<feature type="compositionally biased region" description="Low complexity" evidence="1">
    <location>
        <begin position="416"/>
        <end position="430"/>
    </location>
</feature>
<dbReference type="PANTHER" id="PTHR43948">
    <property type="entry name" value="DNAJ HOMOLOG SUBFAMILY B"/>
    <property type="match status" value="1"/>
</dbReference>
<evidence type="ECO:0000256" key="1">
    <source>
        <dbReference type="SAM" id="MobiDB-lite"/>
    </source>
</evidence>
<dbReference type="PRINTS" id="PR00625">
    <property type="entry name" value="JDOMAIN"/>
</dbReference>
<dbReference type="Proteomes" id="UP001392437">
    <property type="component" value="Unassembled WGS sequence"/>
</dbReference>
<dbReference type="PROSITE" id="PS50076">
    <property type="entry name" value="DNAJ_2"/>
    <property type="match status" value="1"/>
</dbReference>
<dbReference type="InterPro" id="IPR036869">
    <property type="entry name" value="J_dom_sf"/>
</dbReference>
<dbReference type="EMBL" id="JAQQWP010000013">
    <property type="protein sequence ID" value="KAK8092513.1"/>
    <property type="molecule type" value="Genomic_DNA"/>
</dbReference>
<gene>
    <name evidence="3" type="ORF">PG999_014712</name>
</gene>
<organism evidence="3 4">
    <name type="scientific">Apiospora kogelbergensis</name>
    <dbReference type="NCBI Taxonomy" id="1337665"/>
    <lineage>
        <taxon>Eukaryota</taxon>
        <taxon>Fungi</taxon>
        <taxon>Dikarya</taxon>
        <taxon>Ascomycota</taxon>
        <taxon>Pezizomycotina</taxon>
        <taxon>Sordariomycetes</taxon>
        <taxon>Xylariomycetidae</taxon>
        <taxon>Amphisphaeriales</taxon>
        <taxon>Apiosporaceae</taxon>
        <taxon>Apiospora</taxon>
    </lineage>
</organism>
<proteinExistence type="predicted"/>
<feature type="region of interest" description="Disordered" evidence="1">
    <location>
        <begin position="399"/>
        <end position="430"/>
    </location>
</feature>
<comment type="caution">
    <text evidence="3">The sequence shown here is derived from an EMBL/GenBank/DDBJ whole genome shotgun (WGS) entry which is preliminary data.</text>
</comment>
<name>A0AAW0QHX8_9PEZI</name>
<feature type="compositionally biased region" description="Basic and acidic residues" evidence="1">
    <location>
        <begin position="155"/>
        <end position="164"/>
    </location>
</feature>
<accession>A0AAW0QHX8</accession>
<dbReference type="CDD" id="cd06257">
    <property type="entry name" value="DnaJ"/>
    <property type="match status" value="1"/>
</dbReference>
<dbReference type="AlphaFoldDB" id="A0AAW0QHX8"/>